<feature type="compositionally biased region" description="Basic and acidic residues" evidence="1">
    <location>
        <begin position="158"/>
        <end position="168"/>
    </location>
</feature>
<reference evidence="3 4" key="1">
    <citation type="submission" date="2018-06" db="EMBL/GenBank/DDBJ databases">
        <title>A transcriptomic atlas of mushroom development highlights an independent origin of complex multicellularity.</title>
        <authorList>
            <consortium name="DOE Joint Genome Institute"/>
            <person name="Krizsan K."/>
            <person name="Almasi E."/>
            <person name="Merenyi Z."/>
            <person name="Sahu N."/>
            <person name="Viragh M."/>
            <person name="Koszo T."/>
            <person name="Mondo S."/>
            <person name="Kiss B."/>
            <person name="Balint B."/>
            <person name="Kues U."/>
            <person name="Barry K."/>
            <person name="Hegedus J.C."/>
            <person name="Henrissat B."/>
            <person name="Johnson J."/>
            <person name="Lipzen A."/>
            <person name="Ohm R."/>
            <person name="Nagy I."/>
            <person name="Pangilinan J."/>
            <person name="Yan J."/>
            <person name="Xiong Y."/>
            <person name="Grigoriev I.V."/>
            <person name="Hibbett D.S."/>
            <person name="Nagy L.G."/>
        </authorList>
    </citation>
    <scope>NUCLEOTIDE SEQUENCE [LARGE SCALE GENOMIC DNA]</scope>
    <source>
        <strain evidence="3 4">SZMC22713</strain>
    </source>
</reference>
<evidence type="ECO:0000259" key="2">
    <source>
        <dbReference type="PROSITE" id="PS50174"/>
    </source>
</evidence>
<feature type="compositionally biased region" description="Basic and acidic residues" evidence="1">
    <location>
        <begin position="62"/>
        <end position="73"/>
    </location>
</feature>
<dbReference type="OrthoDB" id="2538319at2759"/>
<evidence type="ECO:0000313" key="3">
    <source>
        <dbReference type="EMBL" id="TDL23307.1"/>
    </source>
</evidence>
<feature type="domain" description="G-patch" evidence="2">
    <location>
        <begin position="181"/>
        <end position="212"/>
    </location>
</feature>
<evidence type="ECO:0000256" key="1">
    <source>
        <dbReference type="SAM" id="MobiDB-lite"/>
    </source>
</evidence>
<dbReference type="InterPro" id="IPR039146">
    <property type="entry name" value="GPANK1"/>
</dbReference>
<keyword evidence="4" id="KW-1185">Reference proteome</keyword>
<dbReference type="PANTHER" id="PTHR20923:SF1">
    <property type="entry name" value="G PATCH DOMAIN AND ANKYRIN REPEAT-CONTAINING PROTEIN 1"/>
    <property type="match status" value="1"/>
</dbReference>
<dbReference type="STRING" id="50990.A0A4Y7Q6M9"/>
<name>A0A4Y7Q6M9_9AGAM</name>
<protein>
    <recommendedName>
        <fullName evidence="2">G-patch domain-containing protein</fullName>
    </recommendedName>
</protein>
<feature type="compositionally biased region" description="Polar residues" evidence="1">
    <location>
        <begin position="136"/>
        <end position="152"/>
    </location>
</feature>
<sequence length="398" mass="44532">MATVAHHIYSHYDPQERQDLEAETGQTEPDAADPWISEKAFGANERINKPPHFVPASTPYDAWHKPMHPKESTVMRPSQEVEGDVGGWYRSLTRRSDSTQPPSLAEEYLPSTSKAPISAPKTTMKRDKNNWFISRALQTEVSSRSGSSTPPQTLADILSRDPPPEPSKEPFVPPVFLTLGPDNRGFAMLQRSGWQEGEALGRTAPRRARSGLGFTPNDPFQSDEETRPKKRPRSLPRMKSEVKEVTVTIDDEIDVVRKVDVIDLTSDNDEDASDEEILDEGVRAGVNAEEDSTVRLEDTELDRDGFLDHNPRALITPLPTILKSDRLGIGLKAKRAGPYGESVKRVTHSQAALAVHVQRSEQIRQQKAVVGRGRRGFERMSKKEMQDRNDLLAYLKAD</sequence>
<dbReference type="EMBL" id="ML170171">
    <property type="protein sequence ID" value="TDL23307.1"/>
    <property type="molecule type" value="Genomic_DNA"/>
</dbReference>
<feature type="region of interest" description="Disordered" evidence="1">
    <location>
        <begin position="46"/>
        <end position="176"/>
    </location>
</feature>
<dbReference type="PROSITE" id="PS50174">
    <property type="entry name" value="G_PATCH"/>
    <property type="match status" value="1"/>
</dbReference>
<proteinExistence type="predicted"/>
<dbReference type="VEuPathDB" id="FungiDB:BD410DRAFT_787646"/>
<accession>A0A4Y7Q6M9</accession>
<gene>
    <name evidence="3" type="ORF">BD410DRAFT_787646</name>
</gene>
<dbReference type="InterPro" id="IPR000467">
    <property type="entry name" value="G_patch_dom"/>
</dbReference>
<evidence type="ECO:0000313" key="4">
    <source>
        <dbReference type="Proteomes" id="UP000294933"/>
    </source>
</evidence>
<organism evidence="3 4">
    <name type="scientific">Rickenella mellea</name>
    <dbReference type="NCBI Taxonomy" id="50990"/>
    <lineage>
        <taxon>Eukaryota</taxon>
        <taxon>Fungi</taxon>
        <taxon>Dikarya</taxon>
        <taxon>Basidiomycota</taxon>
        <taxon>Agaricomycotina</taxon>
        <taxon>Agaricomycetes</taxon>
        <taxon>Hymenochaetales</taxon>
        <taxon>Rickenellaceae</taxon>
        <taxon>Rickenella</taxon>
    </lineage>
</organism>
<feature type="region of interest" description="Disordered" evidence="1">
    <location>
        <begin position="194"/>
        <end position="239"/>
    </location>
</feature>
<dbReference type="AlphaFoldDB" id="A0A4Y7Q6M9"/>
<dbReference type="Proteomes" id="UP000294933">
    <property type="component" value="Unassembled WGS sequence"/>
</dbReference>
<dbReference type="GO" id="GO:0003676">
    <property type="term" value="F:nucleic acid binding"/>
    <property type="evidence" value="ECO:0007669"/>
    <property type="project" value="InterPro"/>
</dbReference>
<feature type="region of interest" description="Disordered" evidence="1">
    <location>
        <begin position="1"/>
        <end position="34"/>
    </location>
</feature>
<dbReference type="PANTHER" id="PTHR20923">
    <property type="entry name" value="BAT4 PROTEIN-RELATED"/>
    <property type="match status" value="1"/>
</dbReference>